<feature type="compositionally biased region" description="Basic and acidic residues" evidence="7">
    <location>
        <begin position="739"/>
        <end position="752"/>
    </location>
</feature>
<feature type="zinc finger region" description="C3H1-type" evidence="6">
    <location>
        <begin position="365"/>
        <end position="395"/>
    </location>
</feature>
<feature type="domain" description="C3H1-type" evidence="9">
    <location>
        <begin position="365"/>
        <end position="395"/>
    </location>
</feature>
<feature type="compositionally biased region" description="Basic and acidic residues" evidence="7">
    <location>
        <begin position="178"/>
        <end position="189"/>
    </location>
</feature>
<keyword evidence="3 6" id="KW-0863">Zinc-finger</keyword>
<evidence type="ECO:0000259" key="8">
    <source>
        <dbReference type="PROSITE" id="PS50102"/>
    </source>
</evidence>
<feature type="compositionally biased region" description="Basic and acidic residues" evidence="7">
    <location>
        <begin position="84"/>
        <end position="126"/>
    </location>
</feature>
<feature type="compositionally biased region" description="Polar residues" evidence="7">
    <location>
        <begin position="613"/>
        <end position="631"/>
    </location>
</feature>
<dbReference type="Gene3D" id="3.30.70.330">
    <property type="match status" value="1"/>
</dbReference>
<dbReference type="Proteomes" id="UP001318860">
    <property type="component" value="Unassembled WGS sequence"/>
</dbReference>
<feature type="compositionally biased region" description="Basic and acidic residues" evidence="7">
    <location>
        <begin position="57"/>
        <end position="77"/>
    </location>
</feature>
<feature type="compositionally biased region" description="Basic and acidic residues" evidence="7">
    <location>
        <begin position="632"/>
        <end position="642"/>
    </location>
</feature>
<dbReference type="PRINTS" id="PR01848">
    <property type="entry name" value="U2AUXFACTOR"/>
</dbReference>
<sequence>MSEQQITINEMGEEEVAEDNINNNSNTNTEMTECELASRKERRKTAKKEKRKKKRKEMAEMARREEEARLNDPEEQLRLQAVEEQEKARVEKERREFEERERKILEEWERRRAEEQRAEERRRKAQEEEDQLKQNQVGYENEVGEDGWEYVEEGPPEIIWQGNEIIVKKKKIRVKKKDAEQQITKEDPNRPTSNPLPPQSEAFADYKNTSVLSAQQLLENVAQETPNFGTEQDKAHCPFHLKTGACRFGSRCSRIHFYPDKSCTLLIKNMYNGPGLAWEQDEGLEYTDEEAEHAYEEFYEDVHTEFLKFGRLAMYQVCRNGSSHLRGNVYVHYKSLDSAVQAYESANGRYFAGKQVQCEFIGVTRWKVAICGEFMKSKFQTCSRGTACNFIHCFRNPGGDYEWADWDKPAPKYWLKKMAALFGYPDESGYEKQIERGSPRSFRNSSRTSANFCVRYHSRSSQSRETGYSRSSRNYSDDDDFRSSSRHWRHRHNKKLPDALDDKQCDDTSNSRDNPYIDSDSDRNWSDKNGGKRSRYDSSKRNRSPDRKNRKSESQGRKRGRISIRDTDSDENTRDSDRDNYKRGHSSRSRRHRERRDAGSRGNCSDEDRLKISDQSGPSSRLGQQNKVSTSPDDRWRVRSSTDDSDLTGDWSDGERDSPRSDGSEEFEDKKFKRQCAHKLKHSSFRDHLGRRNGEVEHDSGIPRNSDSSSKSRKGTGKLGRGESEKEFSDHLKKSKRKRDADKKSVSEESRIQCHKVKRPHATDYQIDEATDERGRWEPDK</sequence>
<feature type="compositionally biased region" description="Basic and acidic residues" evidence="7">
    <location>
        <begin position="720"/>
        <end position="732"/>
    </location>
</feature>
<accession>A0ABR0VW39</accession>
<evidence type="ECO:0000256" key="4">
    <source>
        <dbReference type="ARBA" id="ARBA00022833"/>
    </source>
</evidence>
<feature type="compositionally biased region" description="Low complexity" evidence="7">
    <location>
        <begin position="19"/>
        <end position="35"/>
    </location>
</feature>
<evidence type="ECO:0000256" key="6">
    <source>
        <dbReference type="PROSITE-ProRule" id="PRU00723"/>
    </source>
</evidence>
<evidence type="ECO:0000256" key="1">
    <source>
        <dbReference type="ARBA" id="ARBA00022723"/>
    </source>
</evidence>
<feature type="compositionally biased region" description="Basic and acidic residues" evidence="7">
    <location>
        <begin position="520"/>
        <end position="556"/>
    </location>
</feature>
<dbReference type="InterPro" id="IPR035979">
    <property type="entry name" value="RBD_domain_sf"/>
</dbReference>
<evidence type="ECO:0000313" key="10">
    <source>
        <dbReference type="EMBL" id="KAK6139523.1"/>
    </source>
</evidence>
<keyword evidence="5" id="KW-0694">RNA-binding</keyword>
<dbReference type="InterPro" id="IPR003954">
    <property type="entry name" value="RRM_euk-type"/>
</dbReference>
<dbReference type="PROSITE" id="PS50103">
    <property type="entry name" value="ZF_C3H1"/>
    <property type="match status" value="2"/>
</dbReference>
<feature type="compositionally biased region" description="Basic and acidic residues" evidence="7">
    <location>
        <begin position="684"/>
        <end position="701"/>
    </location>
</feature>
<evidence type="ECO:0008006" key="12">
    <source>
        <dbReference type="Google" id="ProtNLM"/>
    </source>
</evidence>
<dbReference type="InterPro" id="IPR009145">
    <property type="entry name" value="U2AF_small"/>
</dbReference>
<evidence type="ECO:0000313" key="11">
    <source>
        <dbReference type="Proteomes" id="UP001318860"/>
    </source>
</evidence>
<evidence type="ECO:0000259" key="9">
    <source>
        <dbReference type="PROSITE" id="PS50103"/>
    </source>
</evidence>
<keyword evidence="4 6" id="KW-0862">Zinc</keyword>
<protein>
    <recommendedName>
        <fullName evidence="12">Zinc finger CCCH domain-containing protein 5</fullName>
    </recommendedName>
</protein>
<feature type="compositionally biased region" description="Basic residues" evidence="7">
    <location>
        <begin position="484"/>
        <end position="494"/>
    </location>
</feature>
<feature type="compositionally biased region" description="Basic and acidic residues" evidence="7">
    <location>
        <begin position="772"/>
        <end position="781"/>
    </location>
</feature>
<feature type="zinc finger region" description="C3H1-type" evidence="6">
    <location>
        <begin position="231"/>
        <end position="259"/>
    </location>
</feature>
<name>A0ABR0VW39_REHGL</name>
<feature type="domain" description="C3H1-type" evidence="9">
    <location>
        <begin position="231"/>
        <end position="259"/>
    </location>
</feature>
<dbReference type="EMBL" id="JABTTQ020000410">
    <property type="protein sequence ID" value="KAK6139523.1"/>
    <property type="molecule type" value="Genomic_DNA"/>
</dbReference>
<feature type="compositionally biased region" description="Basic and acidic residues" evidence="7">
    <location>
        <begin position="563"/>
        <end position="582"/>
    </location>
</feature>
<dbReference type="SMART" id="SM00356">
    <property type="entry name" value="ZnF_C3H1"/>
    <property type="match status" value="2"/>
</dbReference>
<evidence type="ECO:0000256" key="7">
    <source>
        <dbReference type="SAM" id="MobiDB-lite"/>
    </source>
</evidence>
<feature type="compositionally biased region" description="Basic and acidic residues" evidence="7">
    <location>
        <begin position="653"/>
        <end position="671"/>
    </location>
</feature>
<keyword evidence="1 6" id="KW-0479">Metal-binding</keyword>
<feature type="compositionally biased region" description="Basic and acidic residues" evidence="7">
    <location>
        <begin position="495"/>
        <end position="510"/>
    </location>
</feature>
<dbReference type="InterPro" id="IPR000504">
    <property type="entry name" value="RRM_dom"/>
</dbReference>
<evidence type="ECO:0000256" key="2">
    <source>
        <dbReference type="ARBA" id="ARBA00022737"/>
    </source>
</evidence>
<feature type="compositionally biased region" description="Basic residues" evidence="7">
    <location>
        <begin position="672"/>
        <end position="683"/>
    </location>
</feature>
<dbReference type="Pfam" id="PF00642">
    <property type="entry name" value="zf-CCCH"/>
    <property type="match status" value="1"/>
</dbReference>
<dbReference type="InterPro" id="IPR012677">
    <property type="entry name" value="Nucleotide-bd_a/b_plait_sf"/>
</dbReference>
<dbReference type="InterPro" id="IPR000571">
    <property type="entry name" value="Znf_CCCH"/>
</dbReference>
<feature type="compositionally biased region" description="Basic residues" evidence="7">
    <location>
        <begin position="583"/>
        <end position="594"/>
    </location>
</feature>
<feature type="region of interest" description="Disordered" evidence="7">
    <location>
        <begin position="178"/>
        <end position="202"/>
    </location>
</feature>
<dbReference type="SUPFAM" id="SSF54928">
    <property type="entry name" value="RNA-binding domain, RBD"/>
    <property type="match status" value="1"/>
</dbReference>
<dbReference type="SMART" id="SM00361">
    <property type="entry name" value="RRM_1"/>
    <property type="match status" value="1"/>
</dbReference>
<evidence type="ECO:0000256" key="5">
    <source>
        <dbReference type="PROSITE-ProRule" id="PRU00176"/>
    </source>
</evidence>
<dbReference type="PROSITE" id="PS50102">
    <property type="entry name" value="RRM"/>
    <property type="match status" value="1"/>
</dbReference>
<organism evidence="10 11">
    <name type="scientific">Rehmannia glutinosa</name>
    <name type="common">Chinese foxglove</name>
    <dbReference type="NCBI Taxonomy" id="99300"/>
    <lineage>
        <taxon>Eukaryota</taxon>
        <taxon>Viridiplantae</taxon>
        <taxon>Streptophyta</taxon>
        <taxon>Embryophyta</taxon>
        <taxon>Tracheophyta</taxon>
        <taxon>Spermatophyta</taxon>
        <taxon>Magnoliopsida</taxon>
        <taxon>eudicotyledons</taxon>
        <taxon>Gunneridae</taxon>
        <taxon>Pentapetalae</taxon>
        <taxon>asterids</taxon>
        <taxon>lamiids</taxon>
        <taxon>Lamiales</taxon>
        <taxon>Orobanchaceae</taxon>
        <taxon>Rehmannieae</taxon>
        <taxon>Rehmannia</taxon>
    </lineage>
</organism>
<evidence type="ECO:0000256" key="3">
    <source>
        <dbReference type="ARBA" id="ARBA00022771"/>
    </source>
</evidence>
<reference evidence="10 11" key="1">
    <citation type="journal article" date="2021" name="Comput. Struct. Biotechnol. J.">
        <title>De novo genome assembly of the potent medicinal plant Rehmannia glutinosa using nanopore technology.</title>
        <authorList>
            <person name="Ma L."/>
            <person name="Dong C."/>
            <person name="Song C."/>
            <person name="Wang X."/>
            <person name="Zheng X."/>
            <person name="Niu Y."/>
            <person name="Chen S."/>
            <person name="Feng W."/>
        </authorList>
    </citation>
    <scope>NUCLEOTIDE SEQUENCE [LARGE SCALE GENOMIC DNA]</scope>
    <source>
        <strain evidence="10">DH-2019</strain>
    </source>
</reference>
<keyword evidence="11" id="KW-1185">Reference proteome</keyword>
<proteinExistence type="predicted"/>
<keyword evidence="2" id="KW-0677">Repeat</keyword>
<feature type="compositionally biased region" description="Basic and acidic residues" evidence="7">
    <location>
        <begin position="595"/>
        <end position="612"/>
    </location>
</feature>
<feature type="compositionally biased region" description="Basic residues" evidence="7">
    <location>
        <begin position="40"/>
        <end position="56"/>
    </location>
</feature>
<feature type="region of interest" description="Disordered" evidence="7">
    <location>
        <begin position="463"/>
        <end position="781"/>
    </location>
</feature>
<feature type="region of interest" description="Disordered" evidence="7">
    <location>
        <begin position="1"/>
        <end position="141"/>
    </location>
</feature>
<feature type="domain" description="RRM" evidence="8">
    <location>
        <begin position="263"/>
        <end position="363"/>
    </location>
</feature>
<dbReference type="PANTHER" id="PTHR12620">
    <property type="entry name" value="U2 SNRNP AUXILIARY FACTOR, SMALL SUBUNIT"/>
    <property type="match status" value="1"/>
</dbReference>
<comment type="caution">
    <text evidence="10">The sequence shown here is derived from an EMBL/GenBank/DDBJ whole genome shotgun (WGS) entry which is preliminary data.</text>
</comment>
<gene>
    <name evidence="10" type="ORF">DH2020_026723</name>
</gene>